<accession>A0ABR6HWS8</accession>
<evidence type="ECO:0000313" key="1">
    <source>
        <dbReference type="EMBL" id="MBB3774941.1"/>
    </source>
</evidence>
<sequence>MSPGRQSHVHLRLAATFSFSLADLRYRGGIDSFLASLDAQRASYAAQRTLLATQLIEASNRVALYRALGGETVDERRPDGLP</sequence>
<comment type="caution">
    <text evidence="1">The sequence shown here is derived from an EMBL/GenBank/DDBJ whole genome shotgun (WGS) entry which is preliminary data.</text>
</comment>
<name>A0ABR6HWS8_9SPHN</name>
<gene>
    <name evidence="1" type="ORF">FHS52_000884</name>
</gene>
<dbReference type="Gene3D" id="1.20.1600.10">
    <property type="entry name" value="Outer membrane efflux proteins (OEP)"/>
    <property type="match status" value="1"/>
</dbReference>
<protein>
    <submittedName>
        <fullName evidence="1">Outer membrane protein TolC</fullName>
    </submittedName>
</protein>
<organism evidence="1 2">
    <name type="scientific">Erythrobacter ramosus</name>
    <dbReference type="NCBI Taxonomy" id="35811"/>
    <lineage>
        <taxon>Bacteria</taxon>
        <taxon>Pseudomonadati</taxon>
        <taxon>Pseudomonadota</taxon>
        <taxon>Alphaproteobacteria</taxon>
        <taxon>Sphingomonadales</taxon>
        <taxon>Erythrobacteraceae</taxon>
        <taxon>Erythrobacter/Porphyrobacter group</taxon>
        <taxon>Erythrobacter</taxon>
    </lineage>
</organism>
<evidence type="ECO:0000313" key="2">
    <source>
        <dbReference type="Proteomes" id="UP000548685"/>
    </source>
</evidence>
<dbReference type="Proteomes" id="UP000548685">
    <property type="component" value="Unassembled WGS sequence"/>
</dbReference>
<dbReference type="SUPFAM" id="SSF56954">
    <property type="entry name" value="Outer membrane efflux proteins (OEP)"/>
    <property type="match status" value="1"/>
</dbReference>
<dbReference type="RefSeq" id="WP_183363534.1">
    <property type="nucleotide sequence ID" value="NZ_BAAADZ010000002.1"/>
</dbReference>
<reference evidence="1 2" key="1">
    <citation type="submission" date="2020-08" db="EMBL/GenBank/DDBJ databases">
        <title>Genomic Encyclopedia of Type Strains, Phase IV (KMG-IV): sequencing the most valuable type-strain genomes for metagenomic binning, comparative biology and taxonomic classification.</title>
        <authorList>
            <person name="Goeker M."/>
        </authorList>
    </citation>
    <scope>NUCLEOTIDE SEQUENCE [LARGE SCALE GENOMIC DNA]</scope>
    <source>
        <strain evidence="1 2">DSM 8510</strain>
    </source>
</reference>
<dbReference type="EMBL" id="JACICE010000001">
    <property type="protein sequence ID" value="MBB3774941.1"/>
    <property type="molecule type" value="Genomic_DNA"/>
</dbReference>
<keyword evidence="2" id="KW-1185">Reference proteome</keyword>
<proteinExistence type="predicted"/>